<dbReference type="Proteomes" id="UP000632766">
    <property type="component" value="Unassembled WGS sequence"/>
</dbReference>
<dbReference type="AlphaFoldDB" id="A0A8J7LBY1"/>
<evidence type="ECO:0000313" key="1">
    <source>
        <dbReference type="EMBL" id="MBH8565921.1"/>
    </source>
</evidence>
<sequence length="131" mass="15086">MQTLPLELELAASQIAAQYYPHRRFKLVSKIGSNCVDIEFQGYYTEKCVTQKRSNPTDDFYRDKTIDFTVGYGYGQLSISAWWRGAILAFDYNTKSWSNEDGEDISCPYPDGEEFEQIAAELYPLLQKLVN</sequence>
<name>A0A8J7LBY1_9NOST</name>
<comment type="caution">
    <text evidence="1">The sequence shown here is derived from an EMBL/GenBank/DDBJ whole genome shotgun (WGS) entry which is preliminary data.</text>
</comment>
<protein>
    <submittedName>
        <fullName evidence="1">Uncharacterized protein</fullName>
    </submittedName>
</protein>
<organism evidence="1 2">
    <name type="scientific">Amazonocrinis nigriterrae CENA67</name>
    <dbReference type="NCBI Taxonomy" id="2794033"/>
    <lineage>
        <taxon>Bacteria</taxon>
        <taxon>Bacillati</taxon>
        <taxon>Cyanobacteriota</taxon>
        <taxon>Cyanophyceae</taxon>
        <taxon>Nostocales</taxon>
        <taxon>Nostocaceae</taxon>
        <taxon>Amazonocrinis</taxon>
        <taxon>Amazonocrinis nigriterrae</taxon>
    </lineage>
</organism>
<accession>A0A8J7LBY1</accession>
<dbReference type="RefSeq" id="WP_198127704.1">
    <property type="nucleotide sequence ID" value="NZ_JAECZC010000076.1"/>
</dbReference>
<dbReference type="EMBL" id="JAECZC010000076">
    <property type="protein sequence ID" value="MBH8565921.1"/>
    <property type="molecule type" value="Genomic_DNA"/>
</dbReference>
<evidence type="ECO:0000313" key="2">
    <source>
        <dbReference type="Proteomes" id="UP000632766"/>
    </source>
</evidence>
<proteinExistence type="predicted"/>
<reference evidence="1 2" key="1">
    <citation type="journal article" date="2021" name="Int. J. Syst. Evol. Microbiol.">
        <title>Amazonocrinis nigriterrae gen. nov., sp. nov., Atlanticothrix silvestris gen. nov., sp. nov. and Dendronalium phyllosphericum gen. nov., sp. nov., nostocacean cyanobacteria from Brazilian environments.</title>
        <authorList>
            <person name="Alvarenga D.O."/>
            <person name="Andreote A.P.D."/>
            <person name="Branco L.H.Z."/>
            <person name="Delbaje E."/>
            <person name="Cruz R.B."/>
            <person name="Varani A.M."/>
            <person name="Fiore M.F."/>
        </authorList>
    </citation>
    <scope>NUCLEOTIDE SEQUENCE [LARGE SCALE GENOMIC DNA]</scope>
    <source>
        <strain evidence="1 2">CENA67</strain>
    </source>
</reference>
<keyword evidence="2" id="KW-1185">Reference proteome</keyword>
<gene>
    <name evidence="1" type="ORF">I8748_27770</name>
</gene>